<comment type="caution">
    <text evidence="20">Lacks conserved residue(s) required for the propagation of feature annotation.</text>
</comment>
<dbReference type="EC" id="3.4.-.-" evidence="21"/>
<comment type="catalytic activity">
    <reaction evidence="11">
        <text>Release of a C-terminal dipeptide, oligopeptide-|-Xaa-Yaa, when Xaa is not Pro, and Yaa is neither Asp nor Glu. Thus, conversion of angiotensin I to angiotensin II, with increase in vasoconstrictor activity, but no action on angiotensin II.</text>
        <dbReference type="EC" id="3.4.15.1"/>
    </reaction>
</comment>
<dbReference type="GO" id="GO:0008241">
    <property type="term" value="F:peptidyl-dipeptidase activity"/>
    <property type="evidence" value="ECO:0007669"/>
    <property type="project" value="UniProtKB-EC"/>
</dbReference>
<keyword evidence="5 22" id="KW-0732">Signal</keyword>
<protein>
    <recommendedName>
        <fullName evidence="12 21">Angiotensin-converting enzyme</fullName>
        <ecNumber evidence="21">3.4.-.-</ecNumber>
    </recommendedName>
</protein>
<evidence type="ECO:0000256" key="4">
    <source>
        <dbReference type="ARBA" id="ARBA00022723"/>
    </source>
</evidence>
<organism evidence="23 24">
    <name type="scientific">Elysia crispata</name>
    <name type="common">lettuce slug</name>
    <dbReference type="NCBI Taxonomy" id="231223"/>
    <lineage>
        <taxon>Eukaryota</taxon>
        <taxon>Metazoa</taxon>
        <taxon>Spiralia</taxon>
        <taxon>Lophotrochozoa</taxon>
        <taxon>Mollusca</taxon>
        <taxon>Gastropoda</taxon>
        <taxon>Heterobranchia</taxon>
        <taxon>Euthyneura</taxon>
        <taxon>Panpulmonata</taxon>
        <taxon>Sacoglossa</taxon>
        <taxon>Placobranchoidea</taxon>
        <taxon>Plakobranchidae</taxon>
        <taxon>Elysia</taxon>
    </lineage>
</organism>
<evidence type="ECO:0000256" key="22">
    <source>
        <dbReference type="SAM" id="SignalP"/>
    </source>
</evidence>
<feature type="disulfide bond" evidence="18">
    <location>
        <begin position="137"/>
        <end position="144"/>
    </location>
</feature>
<evidence type="ECO:0000256" key="10">
    <source>
        <dbReference type="ARBA" id="ARBA00023180"/>
    </source>
</evidence>
<feature type="active site" description="Proton donor 1" evidence="13">
    <location>
        <position position="499"/>
    </location>
</feature>
<feature type="binding site" evidence="17">
    <location>
        <position position="396"/>
    </location>
    <ligand>
        <name>Zn(2+)</name>
        <dbReference type="ChEBI" id="CHEBI:29105"/>
        <label>1</label>
        <note>catalytic</note>
    </ligand>
</feature>
<evidence type="ECO:0000256" key="19">
    <source>
        <dbReference type="PIRSR" id="PIRSR601548-8"/>
    </source>
</evidence>
<evidence type="ECO:0000313" key="24">
    <source>
        <dbReference type="Proteomes" id="UP001283361"/>
    </source>
</evidence>
<dbReference type="PANTHER" id="PTHR10514">
    <property type="entry name" value="ANGIOTENSIN-CONVERTING ENZYME"/>
    <property type="match status" value="1"/>
</dbReference>
<dbReference type="FunFam" id="1.10.1370.30:FF:000004">
    <property type="entry name" value="Angiotensin-converting enzyme"/>
    <property type="match status" value="1"/>
</dbReference>
<feature type="active site" description="Proton donor 2" evidence="15">
    <location>
        <position position="499"/>
    </location>
</feature>
<gene>
    <name evidence="23" type="ORF">RRG08_035115</name>
</gene>
<feature type="binding site" evidence="17">
    <location>
        <position position="372"/>
    </location>
    <ligand>
        <name>Zn(2+)</name>
        <dbReference type="ChEBI" id="CHEBI:29105"/>
        <label>1</label>
        <note>catalytic</note>
    </ligand>
</feature>
<keyword evidence="6 21" id="KW-0378">Hydrolase</keyword>
<reference evidence="23" key="1">
    <citation type="journal article" date="2023" name="G3 (Bethesda)">
        <title>A reference genome for the long-term kleptoplast-retaining sea slug Elysia crispata morphotype clarki.</title>
        <authorList>
            <person name="Eastman K.E."/>
            <person name="Pendleton A.L."/>
            <person name="Shaikh M.A."/>
            <person name="Suttiyut T."/>
            <person name="Ogas R."/>
            <person name="Tomko P."/>
            <person name="Gavelis G."/>
            <person name="Widhalm J.R."/>
            <person name="Wisecaver J.H."/>
        </authorList>
    </citation>
    <scope>NUCLEOTIDE SEQUENCE</scope>
    <source>
        <strain evidence="23">ECLA1</strain>
    </source>
</reference>
<feature type="glycosylation site" description="N-linked (GlcNAc...) asparagine" evidence="14">
    <location>
        <position position="54"/>
    </location>
</feature>
<name>A0AAE1DTS8_9GAST</name>
<dbReference type="CDD" id="cd06461">
    <property type="entry name" value="M2_ACE"/>
    <property type="match status" value="1"/>
</dbReference>
<feature type="binding site" evidence="16">
    <location>
        <position position="508"/>
    </location>
    <ligand>
        <name>chloride</name>
        <dbReference type="ChEBI" id="CHEBI:17996"/>
        <label>1</label>
    </ligand>
</feature>
<dbReference type="GO" id="GO:0008237">
    <property type="term" value="F:metallopeptidase activity"/>
    <property type="evidence" value="ECO:0007669"/>
    <property type="project" value="UniProtKB-KW"/>
</dbReference>
<dbReference type="GO" id="GO:0004180">
    <property type="term" value="F:carboxypeptidase activity"/>
    <property type="evidence" value="ECO:0007669"/>
    <property type="project" value="UniProtKB-KW"/>
</dbReference>
<dbReference type="Proteomes" id="UP001283361">
    <property type="component" value="Unassembled WGS sequence"/>
</dbReference>
<evidence type="ECO:0000256" key="11">
    <source>
        <dbReference type="ARBA" id="ARBA00036868"/>
    </source>
</evidence>
<evidence type="ECO:0000256" key="1">
    <source>
        <dbReference type="ARBA" id="ARBA00008139"/>
    </source>
</evidence>
<sequence length="900" mass="105035">MTGVSALVSTSLLLLCIQHGGAQLSPTDFLAAYEREAEATVYLRNEAAWVMSTNHTDENAAVYHNTSLELDSFMQRSNKQAMALLNNDSIELTPDERRQLTKIADIGTAAQTDKDKLERLTKVKTKMNKIYNLAEVCLGSSHSCLKLDPGLSQLMRKSRDCKVLSEAWQRWRDMSGRKIRKLFPEYVRLSNEAVKILGHADLGAYWRSHYDTPSFEEDVASLWEQVLPLYQHLHSYVRRKLREVYGPEIFPSTGHIPAHLLGNMWAQTWDNIGDLIKPFKHKQLLDTTEEMKRQGYTVKRMFETAEEFFSSLGFDNMTDIFWNKSMLVRPQGRAVECHASAWDLQRKDDFRIKMCTEINHEYLMVIHHEMGHIQYFMEYSKQPISYRRGANPGFHEAVGDTISKSVHTLAHLKSIGLIQSDDMQDNETDLNFLMQIALHNIAFLPFGYLIDQWRWSVFRGDTPPDRYNEDWWKLRCKLQGISPPVKRTEQDFDPGAKFHVAKSTPYVRYFVSFIIQFQFYKAACEAAGNTEPLYRCDFYNNKAAGDRIRSMLQLGSSKPWPDAMEQITGQRRMDARPLMEYFQPLLEFLKKENGDDFGWAEECPEDLPPCGDSAATLESRPWSQWFLVFIAVISYVRSDVQVCGLVIGNKASRSRSFGSKSISRYAVETLVNLMLFIGFTYAHLNQTKSRLSFQLVEYLKFLSKGTKLNPGKMEEDLYMDEAKKMIDGFIDMAFRRLETSMSDREKSFESLKQLHMSREHTIKKEDTYAVEDIEWLTIDEFTIEKGEQKIHEFIKTWQYENSWLYCVDFLSEEEHEFDKRYLYRVRWSIPTRRKPIPRATASVYFTYVVSKIRPKSNPVEVFYIFETNRLIHKPGQSRFREMWLKDIIESKVKLINRVTF</sequence>
<dbReference type="GO" id="GO:0006508">
    <property type="term" value="P:proteolysis"/>
    <property type="evidence" value="ECO:0007669"/>
    <property type="project" value="UniProtKB-KW"/>
</dbReference>
<dbReference type="GO" id="GO:0005886">
    <property type="term" value="C:plasma membrane"/>
    <property type="evidence" value="ECO:0007669"/>
    <property type="project" value="TreeGrafter"/>
</dbReference>
<evidence type="ECO:0000256" key="21">
    <source>
        <dbReference type="RuleBase" id="RU361144"/>
    </source>
</evidence>
<keyword evidence="24" id="KW-1185">Reference proteome</keyword>
<comment type="caution">
    <text evidence="23">The sequence shown here is derived from an EMBL/GenBank/DDBJ whole genome shotgun (WGS) entry which is preliminary data.</text>
</comment>
<feature type="binding site" evidence="19">
    <location>
        <position position="372"/>
    </location>
    <ligand>
        <name>Zn(2+)</name>
        <dbReference type="ChEBI" id="CHEBI:29105"/>
        <label>2</label>
        <note>catalytic</note>
    </ligand>
</feature>
<evidence type="ECO:0000313" key="23">
    <source>
        <dbReference type="EMBL" id="KAK3782776.1"/>
    </source>
</evidence>
<keyword evidence="4 17" id="KW-0479">Metal-binding</keyword>
<dbReference type="EMBL" id="JAWDGP010002488">
    <property type="protein sequence ID" value="KAK3782776.1"/>
    <property type="molecule type" value="Genomic_DNA"/>
</dbReference>
<dbReference type="Pfam" id="PF14469">
    <property type="entry name" value="AKAP28"/>
    <property type="match status" value="1"/>
</dbReference>
<feature type="active site" description="Proton acceptor 2" evidence="15">
    <location>
        <position position="369"/>
    </location>
</feature>
<evidence type="ECO:0000256" key="2">
    <source>
        <dbReference type="ARBA" id="ARBA00022645"/>
    </source>
</evidence>
<dbReference type="Pfam" id="PF01401">
    <property type="entry name" value="Peptidase_M2"/>
    <property type="match status" value="1"/>
</dbReference>
<feature type="chain" id="PRO_5042098445" description="Angiotensin-converting enzyme" evidence="22">
    <location>
        <begin position="23"/>
        <end position="900"/>
    </location>
</feature>
<feature type="signal peptide" evidence="22">
    <location>
        <begin position="1"/>
        <end position="22"/>
    </location>
</feature>
<dbReference type="InterPro" id="IPR001548">
    <property type="entry name" value="Peptidase_M2"/>
</dbReference>
<comment type="cofactor">
    <cofactor evidence="21">
        <name>Zn(2+)</name>
        <dbReference type="ChEBI" id="CHEBI:29105"/>
    </cofactor>
    <text evidence="21">Binds 1 zinc ion per subunit.</text>
</comment>
<evidence type="ECO:0000256" key="5">
    <source>
        <dbReference type="ARBA" id="ARBA00022729"/>
    </source>
</evidence>
<dbReference type="SUPFAM" id="SSF55486">
    <property type="entry name" value="Metalloproteases ('zincins'), catalytic domain"/>
    <property type="match status" value="1"/>
</dbReference>
<evidence type="ECO:0000256" key="13">
    <source>
        <dbReference type="PIRSR" id="PIRSR601548-1"/>
    </source>
</evidence>
<dbReference type="GO" id="GO:0046872">
    <property type="term" value="F:metal ion binding"/>
    <property type="evidence" value="ECO:0007669"/>
    <property type="project" value="UniProtKB-KW"/>
</dbReference>
<evidence type="ECO:0000256" key="20">
    <source>
        <dbReference type="PROSITE-ProRule" id="PRU01355"/>
    </source>
</evidence>
<evidence type="ECO:0000256" key="6">
    <source>
        <dbReference type="ARBA" id="ARBA00022801"/>
    </source>
</evidence>
<dbReference type="AlphaFoldDB" id="A0AAE1DTS8"/>
<proteinExistence type="inferred from homology"/>
<comment type="similarity">
    <text evidence="1 20 21">Belongs to the peptidase M2 family.</text>
</comment>
<feature type="glycosylation site" description="N-linked (GlcNAc...) asparagine; partial" evidence="14">
    <location>
        <position position="323"/>
    </location>
</feature>
<keyword evidence="2 21" id="KW-0121">Carboxypeptidase</keyword>
<evidence type="ECO:0000256" key="12">
    <source>
        <dbReference type="ARBA" id="ARBA00039858"/>
    </source>
</evidence>
<dbReference type="PRINTS" id="PR00791">
    <property type="entry name" value="PEPDIPTASEA"/>
</dbReference>
<dbReference type="PANTHER" id="PTHR10514:SF27">
    <property type="entry name" value="ANGIOTENSIN-CONVERTING ENZYME"/>
    <property type="match status" value="1"/>
</dbReference>
<feature type="disulfide bond" evidence="18">
    <location>
        <begin position="524"/>
        <end position="536"/>
    </location>
</feature>
<dbReference type="InterPro" id="IPR025663">
    <property type="entry name" value="AKAP_28"/>
</dbReference>
<evidence type="ECO:0000256" key="15">
    <source>
        <dbReference type="PIRSR" id="PIRSR601548-11"/>
    </source>
</evidence>
<keyword evidence="3 21" id="KW-0645">Protease</keyword>
<keyword evidence="7 17" id="KW-0862">Zinc</keyword>
<keyword evidence="10 14" id="KW-0325">Glycoprotein</keyword>
<evidence type="ECO:0000256" key="18">
    <source>
        <dbReference type="PIRSR" id="PIRSR601548-4"/>
    </source>
</evidence>
<feature type="binding site" evidence="19">
    <location>
        <position position="396"/>
    </location>
    <ligand>
        <name>Zn(2+)</name>
        <dbReference type="ChEBI" id="CHEBI:29105"/>
        <label>2</label>
        <note>catalytic</note>
    </ligand>
</feature>
<keyword evidence="9 18" id="KW-1015">Disulfide bond</keyword>
<accession>A0AAE1DTS8</accession>
<evidence type="ECO:0000256" key="3">
    <source>
        <dbReference type="ARBA" id="ARBA00022670"/>
    </source>
</evidence>
<feature type="disulfide bond" evidence="18 20">
    <location>
        <begin position="337"/>
        <end position="355"/>
    </location>
</feature>
<feature type="binding site" evidence="19">
    <location>
        <position position="368"/>
    </location>
    <ligand>
        <name>Zn(2+)</name>
        <dbReference type="ChEBI" id="CHEBI:29105"/>
        <label>2</label>
        <note>catalytic</note>
    </ligand>
</feature>
<evidence type="ECO:0000256" key="7">
    <source>
        <dbReference type="ARBA" id="ARBA00022833"/>
    </source>
</evidence>
<keyword evidence="8 21" id="KW-0482">Metalloprotease</keyword>
<evidence type="ECO:0000256" key="14">
    <source>
        <dbReference type="PIRSR" id="PIRSR601548-10"/>
    </source>
</evidence>
<evidence type="ECO:0000256" key="8">
    <source>
        <dbReference type="ARBA" id="ARBA00023049"/>
    </source>
</evidence>
<feature type="active site" description="Proton acceptor 1" evidence="13">
    <location>
        <position position="369"/>
    </location>
</feature>
<feature type="binding site" evidence="16">
    <location>
        <position position="210"/>
    </location>
    <ligand>
        <name>chloride</name>
        <dbReference type="ChEBI" id="CHEBI:17996"/>
        <label>1</label>
    </ligand>
</feature>
<evidence type="ECO:0000256" key="17">
    <source>
        <dbReference type="PIRSR" id="PIRSR601548-3"/>
    </source>
</evidence>
<dbReference type="PROSITE" id="PS52011">
    <property type="entry name" value="PEPTIDASE_M2"/>
    <property type="match status" value="1"/>
</dbReference>
<evidence type="ECO:0000256" key="16">
    <source>
        <dbReference type="PIRSR" id="PIRSR601548-2"/>
    </source>
</evidence>
<evidence type="ECO:0000256" key="9">
    <source>
        <dbReference type="ARBA" id="ARBA00023157"/>
    </source>
</evidence>
<feature type="binding site" evidence="17">
    <location>
        <position position="368"/>
    </location>
    <ligand>
        <name>Zn(2+)</name>
        <dbReference type="ChEBI" id="CHEBI:29105"/>
        <label>1</label>
        <note>catalytic</note>
    </ligand>
</feature>